<dbReference type="InterPro" id="IPR000008">
    <property type="entry name" value="C2_dom"/>
</dbReference>
<dbReference type="Gene3D" id="1.20.58.1100">
    <property type="match status" value="1"/>
</dbReference>
<dbReference type="PROSITE" id="PS51258">
    <property type="entry name" value="MHD1"/>
    <property type="match status" value="1"/>
</dbReference>
<dbReference type="InterPro" id="IPR014770">
    <property type="entry name" value="Munc13_1"/>
</dbReference>
<dbReference type="InterPro" id="IPR035892">
    <property type="entry name" value="C2_domain_sf"/>
</dbReference>
<dbReference type="SUPFAM" id="SSF49562">
    <property type="entry name" value="C2 domain (Calcium/lipid-binding domain, CaLB)"/>
    <property type="match status" value="1"/>
</dbReference>
<dbReference type="Pfam" id="PF06292">
    <property type="entry name" value="MUN"/>
    <property type="match status" value="1"/>
</dbReference>
<dbReference type="PANTHER" id="PTHR47263:SF1">
    <property type="entry name" value="C2 DOMAIN PROTEIN (AFU_ORTHOLOGUE AFUA_7G02350)"/>
    <property type="match status" value="1"/>
</dbReference>
<evidence type="ECO:0000256" key="1">
    <source>
        <dbReference type="SAM" id="MobiDB-lite"/>
    </source>
</evidence>
<protein>
    <recommendedName>
        <fullName evidence="7">C2 domain-containing protein</fullName>
    </recommendedName>
</protein>
<gene>
    <name evidence="5" type="ORF">EW145_g3985</name>
</gene>
<accession>A0A4S4L548</accession>
<evidence type="ECO:0000313" key="6">
    <source>
        <dbReference type="Proteomes" id="UP000308199"/>
    </source>
</evidence>
<proteinExistence type="predicted"/>
<feature type="region of interest" description="Disordered" evidence="1">
    <location>
        <begin position="1305"/>
        <end position="1335"/>
    </location>
</feature>
<comment type="caution">
    <text evidence="5">The sequence shown here is derived from an EMBL/GenBank/DDBJ whole genome shotgun (WGS) entry which is preliminary data.</text>
</comment>
<dbReference type="InterPro" id="IPR010439">
    <property type="entry name" value="MUN_dom"/>
</dbReference>
<keyword evidence="6" id="KW-1185">Reference proteome</keyword>
<feature type="region of interest" description="Disordered" evidence="1">
    <location>
        <begin position="342"/>
        <end position="371"/>
    </location>
</feature>
<feature type="domain" description="MHD2" evidence="4">
    <location>
        <begin position="1115"/>
        <end position="1231"/>
    </location>
</feature>
<dbReference type="PROSITE" id="PS51259">
    <property type="entry name" value="MHD2"/>
    <property type="match status" value="1"/>
</dbReference>
<evidence type="ECO:0000313" key="5">
    <source>
        <dbReference type="EMBL" id="THH06586.1"/>
    </source>
</evidence>
<evidence type="ECO:0000259" key="2">
    <source>
        <dbReference type="PROSITE" id="PS50004"/>
    </source>
</evidence>
<dbReference type="Gene3D" id="1.10.357.50">
    <property type="match status" value="1"/>
</dbReference>
<feature type="domain" description="C2" evidence="2">
    <location>
        <begin position="878"/>
        <end position="998"/>
    </location>
</feature>
<dbReference type="PANTHER" id="PTHR47263">
    <property type="entry name" value="ADENYLATE CYCLASE ACTIVATION PROTEIN GIT1"/>
    <property type="match status" value="1"/>
</dbReference>
<dbReference type="CDD" id="cd04043">
    <property type="entry name" value="C2_Munc13_fungal"/>
    <property type="match status" value="1"/>
</dbReference>
<dbReference type="Gene3D" id="2.60.40.150">
    <property type="entry name" value="C2 domain"/>
    <property type="match status" value="1"/>
</dbReference>
<feature type="region of interest" description="Disordered" evidence="1">
    <location>
        <begin position="211"/>
        <end position="236"/>
    </location>
</feature>
<feature type="domain" description="MHD1" evidence="3">
    <location>
        <begin position="698"/>
        <end position="819"/>
    </location>
</feature>
<dbReference type="InterPro" id="IPR052811">
    <property type="entry name" value="Glucose_resp_signaling"/>
</dbReference>
<organism evidence="5 6">
    <name type="scientific">Phellinidium pouzarii</name>
    <dbReference type="NCBI Taxonomy" id="167371"/>
    <lineage>
        <taxon>Eukaryota</taxon>
        <taxon>Fungi</taxon>
        <taxon>Dikarya</taxon>
        <taxon>Basidiomycota</taxon>
        <taxon>Agaricomycotina</taxon>
        <taxon>Agaricomycetes</taxon>
        <taxon>Hymenochaetales</taxon>
        <taxon>Hymenochaetaceae</taxon>
        <taxon>Phellinidium</taxon>
    </lineage>
</organism>
<dbReference type="Proteomes" id="UP000308199">
    <property type="component" value="Unassembled WGS sequence"/>
</dbReference>
<reference evidence="5 6" key="1">
    <citation type="submission" date="2019-02" db="EMBL/GenBank/DDBJ databases">
        <title>Genome sequencing of the rare red list fungi Phellinidium pouzarii.</title>
        <authorList>
            <person name="Buettner E."/>
            <person name="Kellner H."/>
        </authorList>
    </citation>
    <scope>NUCLEOTIDE SEQUENCE [LARGE SCALE GENOMIC DNA]</scope>
    <source>
        <strain evidence="5 6">DSM 108285</strain>
    </source>
</reference>
<dbReference type="OrthoDB" id="2015333at2759"/>
<dbReference type="Pfam" id="PF00168">
    <property type="entry name" value="C2"/>
    <property type="match status" value="1"/>
</dbReference>
<evidence type="ECO:0000259" key="3">
    <source>
        <dbReference type="PROSITE" id="PS51258"/>
    </source>
</evidence>
<dbReference type="SMART" id="SM00239">
    <property type="entry name" value="C2"/>
    <property type="match status" value="1"/>
</dbReference>
<name>A0A4S4L548_9AGAM</name>
<feature type="compositionally biased region" description="Basic and acidic residues" evidence="1">
    <location>
        <begin position="1306"/>
        <end position="1316"/>
    </location>
</feature>
<evidence type="ECO:0000259" key="4">
    <source>
        <dbReference type="PROSITE" id="PS51259"/>
    </source>
</evidence>
<feature type="compositionally biased region" description="Polar residues" evidence="1">
    <location>
        <begin position="213"/>
        <end position="236"/>
    </location>
</feature>
<evidence type="ECO:0008006" key="7">
    <source>
        <dbReference type="Google" id="ProtNLM"/>
    </source>
</evidence>
<sequence>MSRRSYNSIASQRRISRYVDPADVFSYTLRVAFLNYLMQPKAVDTSATPDSETREKDHSSRISDAISNSILSIGDLFKDATRDGHKSVKFPEKLLKVLDAKLANIAMGKDAAYSDQLIRRTFAAFYGTSTTEQFRRQMKENRKIEEMILMFATTATGVLKRDPSLAGDTWKLELNKHIGSFVQMLRDCLRNVGHVSQELTARLDMYAAKLAPSPSSTDSGYETASTTSRRNESVSSTTNLGLSMNVMDMDMVKSVANLFGFSLQDVQREVYQLKHFCTEKAAMLDLKTCLKNLNAGEAFPGRREDFDSEEAWNQWRMTELAHLQQLMVIMVQFNPELAKSAPSEVLPSVPPSARPGSVYSATAGPSSRHASVSSRRSVALVNSGMSSLDLVAEQSDGDDETQAGGNFTYIPPNPKRYYRRVLELCIQSDLDAMANLPEDQEVSLGILSPRHIDLINECALRWRIGHSYRVACFMDVIKAKYEREEVPLECIPEGLQMISKAMQDVDIERWPKADVRFTHIHHFQLYGTQCSYFKSDYIADVCGGLFRIFISSVYHSLDALPGLKPSEIAPYLNIIETLRETGLLSRFEVDIHSQTDELREKVRDVAEHAYLGKSKELFSAPGVNRALPLLLMTDVIEKNAKLLDKRFSEPLLGSIDIVALMTEVQIPMFLGDLEANHKRLMESSMSGPIPDVPIEDIFMLFKRTKTILEMHQAFCPNAQLKFDLVSFFEPYVRQWLVTVDNKTLQWVQGAIQADKFEASDSGGHSSSIVDLFDSIRGPIDFLKDLGWTISKAIDQYCRNVEELFTTEMFPRPSDFLQPQKQSAWLERAKQLALVTGEKKIIPFNFQPTSCVKLNNIDASRRLLDGIYSHIDVDRIANTLERSAPPVPEKQERPRFLFTIKIVIAEGLVPLDSSPSSKLDTFVTLSDEAGNRLAKTRTIYETLDPRWDETFDMSVEKPLWLMISVRDRALIGKHDTVGRAYLCLDPGRFGDFMAHDVWFDLDNQGRILLRISMEGERDDIQFYFGRAFRSLKRSEGDMVRIFIDKMTPFVQQSLSRAVLKNLVKTGTGLDYTKALGNVTAFYRNAVGPSASEVQIPLPQSEKPRIKPEALSDYEIEQAITPLFDYFEANLQILNTYLSDETKEMVMTRLWKEILAVIEGLLVPPLSAASSDMKPLSDKEVDIVFKWLKFLRDYFYIDGEGIPLEILQNQKYRDVVSIRLYYDWSTDALMEECVRMMQQQLRSAPTMKKRAKTVYSQRNLGTIKDRKREKREQREVTNGETIMRILRMRPGTKEFIAQQMQIIAQMRVEQERRDQDRKKISRPRQQQDVPPVPPLPS</sequence>
<dbReference type="PROSITE" id="PS50004">
    <property type="entry name" value="C2"/>
    <property type="match status" value="1"/>
</dbReference>
<dbReference type="EMBL" id="SGPK01000187">
    <property type="protein sequence ID" value="THH06586.1"/>
    <property type="molecule type" value="Genomic_DNA"/>
</dbReference>
<dbReference type="InterPro" id="IPR014772">
    <property type="entry name" value="Munc13_dom-2"/>
</dbReference>